<evidence type="ECO:0000313" key="9">
    <source>
        <dbReference type="Proteomes" id="UP000677228"/>
    </source>
</evidence>
<keyword evidence="6" id="KW-0521">NADP</keyword>
<proteinExistence type="inferred from homology"/>
<evidence type="ECO:0000256" key="1">
    <source>
        <dbReference type="ARBA" id="ARBA00009558"/>
    </source>
</evidence>
<dbReference type="EC" id="2.4.2.31" evidence="6"/>
<dbReference type="Proteomes" id="UP000677228">
    <property type="component" value="Unassembled WGS sequence"/>
</dbReference>
<comment type="similarity">
    <text evidence="1 6">Belongs to the Arg-specific ADP-ribosyltransferase family.</text>
</comment>
<evidence type="ECO:0000256" key="4">
    <source>
        <dbReference type="ARBA" id="ARBA00022695"/>
    </source>
</evidence>
<dbReference type="EMBL" id="CAJNOK010005616">
    <property type="protein sequence ID" value="CAF0978760.1"/>
    <property type="molecule type" value="Genomic_DNA"/>
</dbReference>
<dbReference type="Pfam" id="PF01129">
    <property type="entry name" value="ART"/>
    <property type="match status" value="1"/>
</dbReference>
<keyword evidence="6" id="KW-0520">NAD</keyword>
<dbReference type="AlphaFoldDB" id="A0A8S2DTP4"/>
<dbReference type="GO" id="GO:0016779">
    <property type="term" value="F:nucleotidyltransferase activity"/>
    <property type="evidence" value="ECO:0007669"/>
    <property type="project" value="UniProtKB-KW"/>
</dbReference>
<gene>
    <name evidence="7" type="ORF">OVA965_LOCUS13472</name>
    <name evidence="8" type="ORF">TMI583_LOCUS13477</name>
</gene>
<sequence length="315" mass="36334">MRNTNGTKLNVRFLDVDKEPRSMIRNRQIEGYQNISLMTLQQAIQPIEHLYPDLASKVFIANENFESCQDSDRLTKNEASAIYLYASEWGTLKGSFHDGLNSALRSDDRHLLTPWYEYLKLLLTALNKLPSLKQKVWRGFKGNLSKRYQIGKQYTWLGISSCTECVDLFDSNEYLGQSETRTIFSIECINGKSIKSHSYYQAQNEIVLLPATCIEVIDYDASFDKFCMIFVREIESLYDFSLCTSTDDVIPIFSEQNVSNISLQSAFSTEYSSYQPPPPFLENLYPELNDDIMQESITTGKHFYFSKLFALQQIN</sequence>
<evidence type="ECO:0000256" key="6">
    <source>
        <dbReference type="RuleBase" id="RU361228"/>
    </source>
</evidence>
<dbReference type="InterPro" id="IPR000768">
    <property type="entry name" value="ART"/>
</dbReference>
<dbReference type="GO" id="GO:0106274">
    <property type="term" value="F:NAD+-protein-arginine ADP-ribosyltransferase activity"/>
    <property type="evidence" value="ECO:0007669"/>
    <property type="project" value="UniProtKB-EC"/>
</dbReference>
<evidence type="ECO:0000256" key="2">
    <source>
        <dbReference type="ARBA" id="ARBA00022676"/>
    </source>
</evidence>
<dbReference type="Proteomes" id="UP000682733">
    <property type="component" value="Unassembled WGS sequence"/>
</dbReference>
<dbReference type="SUPFAM" id="SSF56399">
    <property type="entry name" value="ADP-ribosylation"/>
    <property type="match status" value="1"/>
</dbReference>
<reference evidence="7" key="1">
    <citation type="submission" date="2021-02" db="EMBL/GenBank/DDBJ databases">
        <authorList>
            <person name="Nowell W R."/>
        </authorList>
    </citation>
    <scope>NUCLEOTIDE SEQUENCE</scope>
</reference>
<dbReference type="Gene3D" id="3.90.176.10">
    <property type="entry name" value="Toxin ADP-ribosyltransferase, Chain A, domain 1"/>
    <property type="match status" value="1"/>
</dbReference>
<dbReference type="EMBL" id="CAJOBA010005624">
    <property type="protein sequence ID" value="CAF3749430.1"/>
    <property type="molecule type" value="Genomic_DNA"/>
</dbReference>
<keyword evidence="4" id="KW-0548">Nucleotidyltransferase</keyword>
<organism evidence="7 9">
    <name type="scientific">Didymodactylos carnosus</name>
    <dbReference type="NCBI Taxonomy" id="1234261"/>
    <lineage>
        <taxon>Eukaryota</taxon>
        <taxon>Metazoa</taxon>
        <taxon>Spiralia</taxon>
        <taxon>Gnathifera</taxon>
        <taxon>Rotifera</taxon>
        <taxon>Eurotatoria</taxon>
        <taxon>Bdelloidea</taxon>
        <taxon>Philodinida</taxon>
        <taxon>Philodinidae</taxon>
        <taxon>Didymodactylos</taxon>
    </lineage>
</organism>
<evidence type="ECO:0000256" key="3">
    <source>
        <dbReference type="ARBA" id="ARBA00022679"/>
    </source>
</evidence>
<accession>A0A8S2DTP4</accession>
<evidence type="ECO:0000256" key="5">
    <source>
        <dbReference type="ARBA" id="ARBA00047597"/>
    </source>
</evidence>
<keyword evidence="2 6" id="KW-0328">Glycosyltransferase</keyword>
<protein>
    <recommendedName>
        <fullName evidence="6">NAD(P)(+)--arginine ADP-ribosyltransferase</fullName>
        <ecNumber evidence="6">2.4.2.31</ecNumber>
    </recommendedName>
    <alternativeName>
        <fullName evidence="6">Mono(ADP-ribosyl)transferase</fullName>
    </alternativeName>
</protein>
<comment type="caution">
    <text evidence="7">The sequence shown here is derived from an EMBL/GenBank/DDBJ whole genome shotgun (WGS) entry which is preliminary data.</text>
</comment>
<evidence type="ECO:0000313" key="8">
    <source>
        <dbReference type="EMBL" id="CAF3749430.1"/>
    </source>
</evidence>
<name>A0A8S2DTP4_9BILA</name>
<evidence type="ECO:0000313" key="7">
    <source>
        <dbReference type="EMBL" id="CAF0978760.1"/>
    </source>
</evidence>
<keyword evidence="3 6" id="KW-0808">Transferase</keyword>
<comment type="catalytic activity">
    <reaction evidence="5 6">
        <text>L-arginyl-[protein] + NAD(+) = N(omega)-(ADP-D-ribosyl)-L-arginyl-[protein] + nicotinamide + H(+)</text>
        <dbReference type="Rhea" id="RHEA:19149"/>
        <dbReference type="Rhea" id="RHEA-COMP:10532"/>
        <dbReference type="Rhea" id="RHEA-COMP:15087"/>
        <dbReference type="ChEBI" id="CHEBI:15378"/>
        <dbReference type="ChEBI" id="CHEBI:17154"/>
        <dbReference type="ChEBI" id="CHEBI:29965"/>
        <dbReference type="ChEBI" id="CHEBI:57540"/>
        <dbReference type="ChEBI" id="CHEBI:142554"/>
        <dbReference type="EC" id="2.4.2.31"/>
    </reaction>
</comment>